<sequence length="223" mass="25926">MANMKKIKYILFPFMLSFVFYCSPKEERFTEEIKYLGGSNKKAEDQFKAIGLNSRNIAKEQLMKEILRLKQGVDEKDGDVFVALSSPDLIHNMERAYNLSFTEALDGWRKSFETGKAWCEYDLLFKDKIVSYEIEPMEANNRDVIDGVAAKDMRYRVYLRKEGQSGKLTFENSHVLVFEGHHLRNDVWVGFSIDAFANHCPILSPEEEERAKEFESSHPDESR</sequence>
<dbReference type="NCBIfam" id="NF047471">
    <property type="entry name" value="LamininBindLsa27"/>
    <property type="match status" value="1"/>
</dbReference>
<keyword evidence="2" id="KW-1185">Reference proteome</keyword>
<dbReference type="Proteomes" id="UP000006339">
    <property type="component" value="Unassembled WGS sequence"/>
</dbReference>
<evidence type="ECO:0000313" key="2">
    <source>
        <dbReference type="Proteomes" id="UP000006339"/>
    </source>
</evidence>
<dbReference type="AlphaFoldDB" id="A0A828XSG0"/>
<reference evidence="1" key="1">
    <citation type="submission" date="2012-10" db="EMBL/GenBank/DDBJ databases">
        <authorList>
            <person name="Harkins D.M."/>
            <person name="Durkin A.S."/>
            <person name="Brinkac L.M."/>
            <person name="Selengut J.D."/>
            <person name="Sanka R."/>
            <person name="DePew J."/>
            <person name="Purushe J."/>
            <person name="Picardeau M."/>
            <person name="Werts C."/>
            <person name="Goarant C."/>
            <person name="Vinetz J.M."/>
            <person name="Sutton G.G."/>
            <person name="Nelson W.C."/>
            <person name="Fouts D.E."/>
        </authorList>
    </citation>
    <scope>NUCLEOTIDE SEQUENCE [LARGE SCALE GENOMIC DNA]</scope>
    <source>
        <strain evidence="1">200802841</strain>
    </source>
</reference>
<gene>
    <name evidence="1" type="ORF">LEP1GSC131_1015</name>
</gene>
<evidence type="ECO:0000313" key="1">
    <source>
        <dbReference type="EMBL" id="EKO50012.1"/>
    </source>
</evidence>
<proteinExistence type="predicted"/>
<dbReference type="EMBL" id="AKWH02000070">
    <property type="protein sequence ID" value="EKO50012.1"/>
    <property type="molecule type" value="Genomic_DNA"/>
</dbReference>
<accession>A0A828XSG0</accession>
<organism evidence="1 2">
    <name type="scientific">Leptospira kirschneri str. 200802841</name>
    <dbReference type="NCBI Taxonomy" id="1193047"/>
    <lineage>
        <taxon>Bacteria</taxon>
        <taxon>Pseudomonadati</taxon>
        <taxon>Spirochaetota</taxon>
        <taxon>Spirochaetia</taxon>
        <taxon>Leptospirales</taxon>
        <taxon>Leptospiraceae</taxon>
        <taxon>Leptospira</taxon>
    </lineage>
</organism>
<name>A0A828XSG0_9LEPT</name>
<comment type="caution">
    <text evidence="1">The sequence shown here is derived from an EMBL/GenBank/DDBJ whole genome shotgun (WGS) entry which is preliminary data.</text>
</comment>
<protein>
    <submittedName>
        <fullName evidence="1">Uncharacterized protein</fullName>
    </submittedName>
</protein>